<dbReference type="EMBL" id="AP025591">
    <property type="protein sequence ID" value="BDG04583.1"/>
    <property type="molecule type" value="Genomic_DNA"/>
</dbReference>
<dbReference type="Proteomes" id="UP001162891">
    <property type="component" value="Chromosome"/>
</dbReference>
<evidence type="ECO:0000256" key="1">
    <source>
        <dbReference type="SAM" id="Phobius"/>
    </source>
</evidence>
<name>A0ABM7WYM1_9BACT</name>
<gene>
    <name evidence="3" type="ORF">AMOR_35790</name>
</gene>
<evidence type="ECO:0000313" key="4">
    <source>
        <dbReference type="Proteomes" id="UP001162891"/>
    </source>
</evidence>
<organism evidence="3 4">
    <name type="scientific">Anaeromyxobacter oryzae</name>
    <dbReference type="NCBI Taxonomy" id="2918170"/>
    <lineage>
        <taxon>Bacteria</taxon>
        <taxon>Pseudomonadati</taxon>
        <taxon>Myxococcota</taxon>
        <taxon>Myxococcia</taxon>
        <taxon>Myxococcales</taxon>
        <taxon>Cystobacterineae</taxon>
        <taxon>Anaeromyxobacteraceae</taxon>
        <taxon>Anaeromyxobacter</taxon>
    </lineage>
</organism>
<dbReference type="InterPro" id="IPR002881">
    <property type="entry name" value="DUF58"/>
</dbReference>
<keyword evidence="1" id="KW-0472">Membrane</keyword>
<dbReference type="RefSeq" id="WP_248352999.1">
    <property type="nucleotide sequence ID" value="NZ_AP025591.1"/>
</dbReference>
<dbReference type="SUPFAM" id="SSF53300">
    <property type="entry name" value="vWA-like"/>
    <property type="match status" value="1"/>
</dbReference>
<keyword evidence="1" id="KW-1133">Transmembrane helix</keyword>
<sequence>MIYPTPRAVALVAAGFPVALLPALVHPRLWGLWLVAAALSAIAIGLDALLAPAPRGVSMEIDVPGQLPIGEAGAARVSIAGVRGARALEVLADLHADLAPQPVRGIQPGPDGRAELEIPLLARRRGRPTVDALWLRWQGPLGLAGRRRRVEVARAISVVPNLRPVRAAAFRYFGARELSAGVQVERFLGDGSEFEALVEYVPGLDPRAISWKASARHRELLCQEFRAERNHQVVLALDTGHLVAEPLEGVPRLDHAVSSALLLAYVSLRLGDRVGLYAFDRAARAWAEPQGGLGSFARLQTLSAQLAYSTEETNFTLGLAELSTRLRRRSLVVVFTEFVDTVTAELMIENLSRLARRQLVVFVSLRDPGLDAAALAAPHRVGDVYRSVVAADFVRERERVLARLRRMGIQCVDAAPGQVSAQLVNRYLDIKRREQIA</sequence>
<feature type="domain" description="DUF58" evidence="2">
    <location>
        <begin position="199"/>
        <end position="368"/>
    </location>
</feature>
<dbReference type="Pfam" id="PF01882">
    <property type="entry name" value="DUF58"/>
    <property type="match status" value="1"/>
</dbReference>
<reference evidence="4" key="1">
    <citation type="journal article" date="2022" name="Int. J. Syst. Evol. Microbiol.">
        <title>Anaeromyxobacter oryzae sp. nov., Anaeromyxobacter diazotrophicus sp. nov. and Anaeromyxobacter paludicola sp. nov., isolated from paddy soils.</title>
        <authorList>
            <person name="Itoh H."/>
            <person name="Xu Z."/>
            <person name="Mise K."/>
            <person name="Masuda Y."/>
            <person name="Ushijima N."/>
            <person name="Hayakawa C."/>
            <person name="Shiratori Y."/>
            <person name="Senoo K."/>
        </authorList>
    </citation>
    <scope>NUCLEOTIDE SEQUENCE [LARGE SCALE GENOMIC DNA]</scope>
    <source>
        <strain evidence="4">Red232</strain>
    </source>
</reference>
<protein>
    <recommendedName>
        <fullName evidence="2">DUF58 domain-containing protein</fullName>
    </recommendedName>
</protein>
<dbReference type="PANTHER" id="PTHR33608">
    <property type="entry name" value="BLL2464 PROTEIN"/>
    <property type="match status" value="1"/>
</dbReference>
<keyword evidence="1" id="KW-0812">Transmembrane</keyword>
<evidence type="ECO:0000313" key="3">
    <source>
        <dbReference type="EMBL" id="BDG04583.1"/>
    </source>
</evidence>
<accession>A0ABM7WYM1</accession>
<feature type="transmembrane region" description="Helical" evidence="1">
    <location>
        <begin position="30"/>
        <end position="50"/>
    </location>
</feature>
<dbReference type="InterPro" id="IPR036465">
    <property type="entry name" value="vWFA_dom_sf"/>
</dbReference>
<proteinExistence type="predicted"/>
<evidence type="ECO:0000259" key="2">
    <source>
        <dbReference type="Pfam" id="PF01882"/>
    </source>
</evidence>
<keyword evidence="4" id="KW-1185">Reference proteome</keyword>
<dbReference type="PANTHER" id="PTHR33608:SF3">
    <property type="entry name" value="SLR2013 PROTEIN"/>
    <property type="match status" value="1"/>
</dbReference>